<accession>A0A7C9HLB4</accession>
<name>A0A7C9HLB4_9GAMM</name>
<dbReference type="EMBL" id="WOXT01000001">
    <property type="protein sequence ID" value="MUV13597.1"/>
    <property type="molecule type" value="Genomic_DNA"/>
</dbReference>
<comment type="caution">
    <text evidence="1">The sequence shown here is derived from an EMBL/GenBank/DDBJ whole genome shotgun (WGS) entry which is preliminary data.</text>
</comment>
<dbReference type="RefSeq" id="WP_156640781.1">
    <property type="nucleotide sequence ID" value="NZ_WOXT01000001.1"/>
</dbReference>
<proteinExistence type="predicted"/>
<dbReference type="Proteomes" id="UP000479692">
    <property type="component" value="Unassembled WGS sequence"/>
</dbReference>
<gene>
    <name evidence="1" type="ORF">GN331_05175</name>
</gene>
<sequence length="270" mass="28459">MAFEIYRRSQVFFDSLGQPLSFGVVNFTEAGTTTPLDVYSDAAAAVNLGSTETLDAAGRFATAIYANDDCRARFYSADNLVTPVADDDNITDPAGAATSIPALTGNSGKLLTNNGAVLQWIEYLSKLLPDMTGQASKLLTTDGSQPLWKSPADAGVPDYDATNEDTYINFTLGNWRIQGSRATFPVPSGSPPHGASVAVTYDTPFADDPILVVATANKIDIASSGYRAIVVTESTEAILTLVYNTNENSTDPGGDVATTIPVSWLAIGPK</sequence>
<evidence type="ECO:0000313" key="1">
    <source>
        <dbReference type="EMBL" id="MUV13597.1"/>
    </source>
</evidence>
<evidence type="ECO:0000313" key="2">
    <source>
        <dbReference type="Proteomes" id="UP000479692"/>
    </source>
</evidence>
<dbReference type="AlphaFoldDB" id="A0A7C9HLB4"/>
<keyword evidence="2" id="KW-1185">Reference proteome</keyword>
<reference evidence="1 2" key="1">
    <citation type="submission" date="2019-12" db="EMBL/GenBank/DDBJ databases">
        <authorList>
            <person name="Xu J."/>
        </authorList>
    </citation>
    <scope>NUCLEOTIDE SEQUENCE [LARGE SCALE GENOMIC DNA]</scope>
    <source>
        <strain evidence="1 2">HX-5-24</strain>
    </source>
</reference>
<organism evidence="1 2">
    <name type="scientific">Noviluteimonas gilva</name>
    <dbReference type="NCBI Taxonomy" id="2682097"/>
    <lineage>
        <taxon>Bacteria</taxon>
        <taxon>Pseudomonadati</taxon>
        <taxon>Pseudomonadota</taxon>
        <taxon>Gammaproteobacteria</taxon>
        <taxon>Lysobacterales</taxon>
        <taxon>Lysobacteraceae</taxon>
        <taxon>Noviluteimonas</taxon>
    </lineage>
</organism>
<protein>
    <submittedName>
        <fullName evidence="1">Uncharacterized protein</fullName>
    </submittedName>
</protein>